<evidence type="ECO:0007829" key="11">
    <source>
        <dbReference type="PeptideAtlas" id="B7Q7Y1"/>
    </source>
</evidence>
<feature type="transmembrane region" description="Helical" evidence="6">
    <location>
        <begin position="27"/>
        <end position="46"/>
    </location>
</feature>
<dbReference type="FunCoup" id="B7Q7Y1">
    <property type="interactions" value="225"/>
</dbReference>
<feature type="transmembrane region" description="Helical" evidence="6">
    <location>
        <begin position="118"/>
        <end position="137"/>
    </location>
</feature>
<dbReference type="GO" id="GO:0055085">
    <property type="term" value="P:transmembrane transport"/>
    <property type="evidence" value="ECO:0007669"/>
    <property type="project" value="InterPro"/>
</dbReference>
<dbReference type="PROSITE" id="PS50186">
    <property type="entry name" value="DEP"/>
    <property type="match status" value="1"/>
</dbReference>
<proteinExistence type="evidence at protein level"/>
<feature type="transmembrane region" description="Helical" evidence="6">
    <location>
        <begin position="770"/>
        <end position="788"/>
    </location>
</feature>
<organism>
    <name type="scientific">Ixodes scapularis</name>
    <name type="common">Black-legged tick</name>
    <name type="synonym">Deer tick</name>
    <dbReference type="NCBI Taxonomy" id="6945"/>
    <lineage>
        <taxon>Eukaryota</taxon>
        <taxon>Metazoa</taxon>
        <taxon>Ecdysozoa</taxon>
        <taxon>Arthropoda</taxon>
        <taxon>Chelicerata</taxon>
        <taxon>Arachnida</taxon>
        <taxon>Acari</taxon>
        <taxon>Parasitiformes</taxon>
        <taxon>Ixodida</taxon>
        <taxon>Ixodoidea</taxon>
        <taxon>Ixodidae</taxon>
        <taxon>Ixodinae</taxon>
        <taxon>Ixodes</taxon>
    </lineage>
</organism>
<feature type="transmembrane region" description="Helical" evidence="6">
    <location>
        <begin position="426"/>
        <end position="454"/>
    </location>
</feature>
<reference evidence="8 10" key="1">
    <citation type="submission" date="2008-03" db="EMBL/GenBank/DDBJ databases">
        <title>Annotation of Ixodes scapularis.</title>
        <authorList>
            <consortium name="Ixodes scapularis Genome Project Consortium"/>
            <person name="Caler E."/>
            <person name="Hannick L.I."/>
            <person name="Bidwell S."/>
            <person name="Joardar V."/>
            <person name="Thiagarajan M."/>
            <person name="Amedeo P."/>
            <person name="Galinsky K.J."/>
            <person name="Schobel S."/>
            <person name="Inman J."/>
            <person name="Hostetler J."/>
            <person name="Miller J."/>
            <person name="Hammond M."/>
            <person name="Megy K."/>
            <person name="Lawson D."/>
            <person name="Kodira C."/>
            <person name="Sutton G."/>
            <person name="Meyer J."/>
            <person name="Hill C.A."/>
            <person name="Birren B."/>
            <person name="Nene V."/>
            <person name="Collins F."/>
            <person name="Alarcon-Chaidez F."/>
            <person name="Wikel S."/>
            <person name="Strausberg R."/>
        </authorList>
    </citation>
    <scope>NUCLEOTIDE SEQUENCE [LARGE SCALE GENOMIC DNA]</scope>
    <source>
        <strain evidence="10">Wikel</strain>
        <strain evidence="8">Wikel colony</strain>
    </source>
</reference>
<feature type="domain" description="DEP" evidence="7">
    <location>
        <begin position="857"/>
        <end position="912"/>
    </location>
</feature>
<dbReference type="AlphaFoldDB" id="B7Q7Y1"/>
<dbReference type="VEuPathDB" id="VectorBase:ISCI021618"/>
<keyword evidence="11" id="KW-1267">Proteomics identification</keyword>
<dbReference type="InterPro" id="IPR036388">
    <property type="entry name" value="WH-like_DNA-bd_sf"/>
</dbReference>
<name>B7Q7Y1_IXOSC</name>
<evidence type="ECO:0000259" key="7">
    <source>
        <dbReference type="PROSITE" id="PS50186"/>
    </source>
</evidence>
<dbReference type="GO" id="GO:0035556">
    <property type="term" value="P:intracellular signal transduction"/>
    <property type="evidence" value="ECO:0007669"/>
    <property type="project" value="InterPro"/>
</dbReference>
<comment type="subcellular location">
    <subcellularLocation>
        <location evidence="1">Membrane</location>
        <topology evidence="1">Multi-pass membrane protein</topology>
    </subcellularLocation>
</comment>
<dbReference type="GO" id="GO:0030514">
    <property type="term" value="P:negative regulation of BMP signaling pathway"/>
    <property type="evidence" value="ECO:0000318"/>
    <property type="project" value="GO_Central"/>
</dbReference>
<feature type="transmembrane region" description="Helical" evidence="6">
    <location>
        <begin position="256"/>
        <end position="276"/>
    </location>
</feature>
<dbReference type="InterPro" id="IPR004776">
    <property type="entry name" value="Mem_transp_PIN-like"/>
</dbReference>
<evidence type="ECO:0000256" key="1">
    <source>
        <dbReference type="ARBA" id="ARBA00004141"/>
    </source>
</evidence>
<feature type="transmembrane region" description="Helical" evidence="6">
    <location>
        <begin position="727"/>
        <end position="750"/>
    </location>
</feature>
<dbReference type="EMBL" id="ABJB011051600">
    <property type="status" value="NOT_ANNOTATED_CDS"/>
    <property type="molecule type" value="Genomic_DNA"/>
</dbReference>
<feature type="transmembrane region" description="Helical" evidence="6">
    <location>
        <begin position="149"/>
        <end position="168"/>
    </location>
</feature>
<dbReference type="Pfam" id="PF00610">
    <property type="entry name" value="DEP"/>
    <property type="match status" value="1"/>
</dbReference>
<feature type="compositionally biased region" description="Polar residues" evidence="5">
    <location>
        <begin position="629"/>
        <end position="660"/>
    </location>
</feature>
<dbReference type="PaxDb" id="6945-B7Q7Y1"/>
<dbReference type="HOGENOM" id="CLU_018490_0_0_1"/>
<keyword evidence="4 6" id="KW-0472">Membrane</keyword>
<dbReference type="SUPFAM" id="SSF46785">
    <property type="entry name" value="Winged helix' DNA-binding domain"/>
    <property type="match status" value="1"/>
</dbReference>
<accession>B7Q7Y1</accession>
<feature type="compositionally biased region" description="Low complexity" evidence="5">
    <location>
        <begin position="560"/>
        <end position="570"/>
    </location>
</feature>
<dbReference type="OrthoDB" id="2133778at2759"/>
<evidence type="ECO:0000313" key="8">
    <source>
        <dbReference type="EMBL" id="EEC14953.1"/>
    </source>
</evidence>
<feature type="region of interest" description="Disordered" evidence="5">
    <location>
        <begin position="539"/>
        <end position="587"/>
    </location>
</feature>
<feature type="transmembrane region" description="Helical" evidence="6">
    <location>
        <begin position="84"/>
        <end position="106"/>
    </location>
</feature>
<dbReference type="Proteomes" id="UP000001555">
    <property type="component" value="Unassembled WGS sequence"/>
</dbReference>
<keyword evidence="10" id="KW-1185">Reference proteome</keyword>
<evidence type="ECO:0000313" key="9">
    <source>
        <dbReference type="EnsemblMetazoa" id="ISCW021618-PA"/>
    </source>
</evidence>
<feature type="transmembrane region" description="Helical" evidence="6">
    <location>
        <begin position="296"/>
        <end position="315"/>
    </location>
</feature>
<dbReference type="InterPro" id="IPR051832">
    <property type="entry name" value="mTOR-Rac_regulators"/>
</dbReference>
<feature type="transmembrane region" description="Helical" evidence="6">
    <location>
        <begin position="58"/>
        <end position="78"/>
    </location>
</feature>
<keyword evidence="3 6" id="KW-1133">Transmembrane helix</keyword>
<evidence type="ECO:0000256" key="6">
    <source>
        <dbReference type="SAM" id="Phobius"/>
    </source>
</evidence>
<keyword evidence="2 6" id="KW-0812">Transmembrane</keyword>
<feature type="transmembrane region" description="Helical" evidence="6">
    <location>
        <begin position="322"/>
        <end position="344"/>
    </location>
</feature>
<dbReference type="EMBL" id="DS879127">
    <property type="protein sequence ID" value="EEC14953.1"/>
    <property type="molecule type" value="Genomic_DNA"/>
</dbReference>
<evidence type="ECO:0000256" key="4">
    <source>
        <dbReference type="ARBA" id="ARBA00023136"/>
    </source>
</evidence>
<dbReference type="VEuPathDB" id="VectorBase:ISCP_030426"/>
<evidence type="ECO:0000256" key="2">
    <source>
        <dbReference type="ARBA" id="ARBA00022692"/>
    </source>
</evidence>
<reference evidence="9" key="2">
    <citation type="submission" date="2020-05" db="UniProtKB">
        <authorList>
            <consortium name="EnsemblMetazoa"/>
        </authorList>
    </citation>
    <scope>IDENTIFICATION</scope>
    <source>
        <strain evidence="9">wikel</strain>
    </source>
</reference>
<dbReference type="VEuPathDB" id="VectorBase:ISCW021618"/>
<dbReference type="Pfam" id="PF03547">
    <property type="entry name" value="Mem_trans"/>
    <property type="match status" value="1"/>
</dbReference>
<gene>
    <name evidence="9" type="primary">8037243</name>
    <name evidence="8" type="ORF">IscW_ISCW021618</name>
</gene>
<sequence length="919" mass="100299">MEPATRAVSPPAPTGDPHVVYDELLPVLVQCFAIILLGYSSGRFGLIGLAETRSLNVFVSYFALPAVAFKSLATIALGQVNWKFLAALALGKAAVFVAVAAVTLLLVRRPLSFGKAGLYAIAATQSNDFGLGYPLISHLFDRTQPTFSHYLYLVSPIQLAFLNPIAFLMMEYSRSDSEDSPSPITRRVLLTVAGIFKNPVVLAPALGILWNVATSACALPYVFQIIVDSLGDAFIASTLFLLGLNMVGQLSSMGKYAALTPVLLIAAKILVCPLVIREIVNLLQVSLNEKDARDFGNFGFLYGMIPMAPSVFIFATQYGLPTAAVSTAMVAGTFLSAPFIFISATMSQISRGGLRNFFTTMGNTMVYSGAVSTVCCLWLLVVLGRKRHSITHGTTFFLVVCQLATAVGGVLWIACDPHDPSSTIGFVQSALSITGIFASRIWTAIVAALLMLLHWRSLCFVLRMKWLIVVFGFGSSFLVALSLCLSIPKRGSRLGTADPNFQFGDVQAIVAVGVLLSSLVVTIVSMVFQQRFRMQTRGYAPLGSGSDDEDDRTAQTDVTSSPACSSNRSSSEQDLKVTKKKDDSCTGDCENCGSCSGDEDHAVADLEDILNHSRRTRHHSGSPSHSRSARQTTSFGMVQSSSTHGSINTNHQSDIETPSSSRMADQTADLLCGPQFNCDKEQVKQCLAIVEAYHERTGQDRIPQDEVVELESFTPPDGDLHQVFRHLVLLLLLSVSMVVGLAVSFWQLLLTDVPTGILVELEFLDIVLNYGQGMITFLVFGLDAKWLVRQLSNLWNCIIHGLRMGRDTGVLTLPREDELPAETRQISVQFRMYHYASCVADITAPRRGLDGTVFQLAFVGRELVDWLIAVGLCQDRTQALRYGKRLLEGRVIRHALGRRHFQDEQYTYVFLPSLATNVS</sequence>
<feature type="transmembrane region" description="Helical" evidence="6">
    <location>
        <begin position="466"/>
        <end position="488"/>
    </location>
</feature>
<feature type="compositionally biased region" description="Basic and acidic residues" evidence="5">
    <location>
        <begin position="571"/>
        <end position="584"/>
    </location>
</feature>
<feature type="transmembrane region" description="Helical" evidence="6">
    <location>
        <begin position="188"/>
        <end position="210"/>
    </location>
</feature>
<dbReference type="InterPro" id="IPR036390">
    <property type="entry name" value="WH_DNA-bd_sf"/>
</dbReference>
<dbReference type="PANTHER" id="PTHR22829">
    <property type="entry name" value="DEP DOMAIN PROTEIN"/>
    <property type="match status" value="1"/>
</dbReference>
<dbReference type="InterPro" id="IPR000591">
    <property type="entry name" value="DEP_dom"/>
</dbReference>
<evidence type="ECO:0000256" key="3">
    <source>
        <dbReference type="ARBA" id="ARBA00022989"/>
    </source>
</evidence>
<feature type="transmembrane region" description="Helical" evidence="6">
    <location>
        <begin position="364"/>
        <end position="383"/>
    </location>
</feature>
<feature type="transmembrane region" description="Helical" evidence="6">
    <location>
        <begin position="395"/>
        <end position="414"/>
    </location>
</feature>
<feature type="transmembrane region" description="Helical" evidence="6">
    <location>
        <begin position="508"/>
        <end position="528"/>
    </location>
</feature>
<feature type="region of interest" description="Disordered" evidence="5">
    <location>
        <begin position="614"/>
        <end position="660"/>
    </location>
</feature>
<protein>
    <recommendedName>
        <fullName evidence="7">DEP domain-containing protein</fullName>
    </recommendedName>
</protein>
<dbReference type="SMART" id="SM00049">
    <property type="entry name" value="DEP"/>
    <property type="match status" value="1"/>
</dbReference>
<dbReference type="GO" id="GO:0016020">
    <property type="term" value="C:membrane"/>
    <property type="evidence" value="ECO:0007669"/>
    <property type="project" value="UniProtKB-SubCell"/>
</dbReference>
<dbReference type="Gene3D" id="1.10.10.10">
    <property type="entry name" value="Winged helix-like DNA-binding domain superfamily/Winged helix DNA-binding domain"/>
    <property type="match status" value="1"/>
</dbReference>
<dbReference type="PANTHER" id="PTHR22829:SF5">
    <property type="entry name" value="INTEGRAL MEMBRANE PROTEIN GPR155"/>
    <property type="match status" value="1"/>
</dbReference>
<evidence type="ECO:0000313" key="10">
    <source>
        <dbReference type="Proteomes" id="UP000001555"/>
    </source>
</evidence>
<feature type="transmembrane region" description="Helical" evidence="6">
    <location>
        <begin position="222"/>
        <end position="244"/>
    </location>
</feature>
<dbReference type="EnsemblMetazoa" id="ISCW021618-RA">
    <property type="protein sequence ID" value="ISCW021618-PA"/>
    <property type="gene ID" value="ISCW021618"/>
</dbReference>
<evidence type="ECO:0000256" key="5">
    <source>
        <dbReference type="SAM" id="MobiDB-lite"/>
    </source>
</evidence>
<dbReference type="InParanoid" id="B7Q7Y1"/>